<organism evidence="1 2">
    <name type="scientific">Pleurotus cornucopiae</name>
    <name type="common">Cornucopia mushroom</name>
    <dbReference type="NCBI Taxonomy" id="5321"/>
    <lineage>
        <taxon>Eukaryota</taxon>
        <taxon>Fungi</taxon>
        <taxon>Dikarya</taxon>
        <taxon>Basidiomycota</taxon>
        <taxon>Agaricomycotina</taxon>
        <taxon>Agaricomycetes</taxon>
        <taxon>Agaricomycetidae</taxon>
        <taxon>Agaricales</taxon>
        <taxon>Pleurotineae</taxon>
        <taxon>Pleurotaceae</taxon>
        <taxon>Pleurotus</taxon>
    </lineage>
</organism>
<keyword evidence="2" id="KW-1185">Reference proteome</keyword>
<reference evidence="1 2" key="1">
    <citation type="journal article" date="2021" name="Appl. Environ. Microbiol.">
        <title>Genetic linkage and physical mapping for an oyster mushroom Pleurotus cornucopiae and QTL analysis for the trait cap color.</title>
        <authorList>
            <person name="Zhang Y."/>
            <person name="Gao W."/>
            <person name="Sonnenberg A."/>
            <person name="Chen Q."/>
            <person name="Zhang J."/>
            <person name="Huang C."/>
        </authorList>
    </citation>
    <scope>NUCLEOTIDE SEQUENCE [LARGE SCALE GENOMIC DNA]</scope>
    <source>
        <strain evidence="1">CCMSSC00406</strain>
    </source>
</reference>
<proteinExistence type="predicted"/>
<dbReference type="EMBL" id="WQMT02000008">
    <property type="protein sequence ID" value="KAG9220020.1"/>
    <property type="molecule type" value="Genomic_DNA"/>
</dbReference>
<evidence type="ECO:0000313" key="1">
    <source>
        <dbReference type="EMBL" id="KAG9220020.1"/>
    </source>
</evidence>
<name>A0ACB7IQP9_PLECO</name>
<evidence type="ECO:0000313" key="2">
    <source>
        <dbReference type="Proteomes" id="UP000824881"/>
    </source>
</evidence>
<dbReference type="Proteomes" id="UP000824881">
    <property type="component" value="Unassembled WGS sequence"/>
</dbReference>
<accession>A0ACB7IQP9</accession>
<gene>
    <name evidence="1" type="ORF">CCMSSC00406_0006933</name>
</gene>
<sequence>MSFSKAFSPALRELRILCSQSGQASAGTRQFIISKYPVIKQHNPDLPVLIREATGTPARVFARFGAYFTFAWYTTDVNPALWQPEHGLEKHVELDNLSSTEVETRVAQLLS</sequence>
<protein>
    <submittedName>
        <fullName evidence="1">Uncharacterized protein</fullName>
    </submittedName>
</protein>
<comment type="caution">
    <text evidence="1">The sequence shown here is derived from an EMBL/GenBank/DDBJ whole genome shotgun (WGS) entry which is preliminary data.</text>
</comment>